<dbReference type="InterPro" id="IPR002771">
    <property type="entry name" value="Multi_antbiot-R_MarC"/>
</dbReference>
<comment type="similarity">
    <text evidence="2 7">Belongs to the UPF0056 (MarC) family.</text>
</comment>
<keyword evidence="6 7" id="KW-0472">Membrane</keyword>
<feature type="transmembrane region" description="Helical" evidence="7">
    <location>
        <begin position="12"/>
        <end position="31"/>
    </location>
</feature>
<sequence length="195" mass="21145">MNQWAREFVLIFVPLFIAIDAIATLPIVLTLQRDMNTGERRKMVNIAIATASVLGVIFLVLGKLVLNLLDIKVGHFAIAGGLVLLALALRDLVMGRMVEETPEREEMLAVVPLGTPLTVGPATLTTLLLLSDEYSVWSVLLPLVVNLALAWVIFQQGELIARVLGQGGIRGIAKVMSLLLAAIAIRMIFRGISLI</sequence>
<proteinExistence type="inferred from homology"/>
<evidence type="ECO:0000256" key="5">
    <source>
        <dbReference type="ARBA" id="ARBA00022989"/>
    </source>
</evidence>
<feature type="transmembrane region" description="Helical" evidence="7">
    <location>
        <begin position="175"/>
        <end position="192"/>
    </location>
</feature>
<evidence type="ECO:0000256" key="3">
    <source>
        <dbReference type="ARBA" id="ARBA00022475"/>
    </source>
</evidence>
<evidence type="ECO:0000256" key="7">
    <source>
        <dbReference type="RuleBase" id="RU362048"/>
    </source>
</evidence>
<protein>
    <recommendedName>
        <fullName evidence="7">UPF0056 membrane protein</fullName>
    </recommendedName>
</protein>
<keyword evidence="3" id="KW-1003">Cell membrane</keyword>
<name>A0A933LQU6_UNCTE</name>
<evidence type="ECO:0000256" key="4">
    <source>
        <dbReference type="ARBA" id="ARBA00022692"/>
    </source>
</evidence>
<feature type="transmembrane region" description="Helical" evidence="7">
    <location>
        <begin position="136"/>
        <end position="154"/>
    </location>
</feature>
<evidence type="ECO:0000313" key="8">
    <source>
        <dbReference type="EMBL" id="MBI4596548.1"/>
    </source>
</evidence>
<keyword evidence="4 7" id="KW-0812">Transmembrane</keyword>
<evidence type="ECO:0000313" key="9">
    <source>
        <dbReference type="Proteomes" id="UP000772181"/>
    </source>
</evidence>
<comment type="caution">
    <text evidence="8">The sequence shown here is derived from an EMBL/GenBank/DDBJ whole genome shotgun (WGS) entry which is preliminary data.</text>
</comment>
<feature type="transmembrane region" description="Helical" evidence="7">
    <location>
        <begin position="43"/>
        <end position="61"/>
    </location>
</feature>
<dbReference type="PANTHER" id="PTHR33508:SF1">
    <property type="entry name" value="UPF0056 MEMBRANE PROTEIN YHCE"/>
    <property type="match status" value="1"/>
</dbReference>
<evidence type="ECO:0000256" key="6">
    <source>
        <dbReference type="ARBA" id="ARBA00023136"/>
    </source>
</evidence>
<comment type="subcellular location">
    <subcellularLocation>
        <location evidence="1 7">Cell membrane</location>
        <topology evidence="1 7">Multi-pass membrane protein</topology>
    </subcellularLocation>
</comment>
<reference evidence="8" key="1">
    <citation type="submission" date="2020-07" db="EMBL/GenBank/DDBJ databases">
        <title>Huge and variable diversity of episymbiotic CPR bacteria and DPANN archaea in groundwater ecosystems.</title>
        <authorList>
            <person name="He C.Y."/>
            <person name="Keren R."/>
            <person name="Whittaker M."/>
            <person name="Farag I.F."/>
            <person name="Doudna J."/>
            <person name="Cate J.H.D."/>
            <person name="Banfield J.F."/>
        </authorList>
    </citation>
    <scope>NUCLEOTIDE SEQUENCE</scope>
    <source>
        <strain evidence="8">NC_groundwater_1482_Ag_S-0.65um_47_24</strain>
    </source>
</reference>
<dbReference type="EMBL" id="JACQWF010000405">
    <property type="protein sequence ID" value="MBI4596548.1"/>
    <property type="molecule type" value="Genomic_DNA"/>
</dbReference>
<dbReference type="AlphaFoldDB" id="A0A933LQU6"/>
<dbReference type="Pfam" id="PF01914">
    <property type="entry name" value="MarC"/>
    <property type="match status" value="1"/>
</dbReference>
<organism evidence="8 9">
    <name type="scientific">Tectimicrobiota bacterium</name>
    <dbReference type="NCBI Taxonomy" id="2528274"/>
    <lineage>
        <taxon>Bacteria</taxon>
        <taxon>Pseudomonadati</taxon>
        <taxon>Nitrospinota/Tectimicrobiota group</taxon>
        <taxon>Candidatus Tectimicrobiota</taxon>
    </lineage>
</organism>
<gene>
    <name evidence="8" type="ORF">HY730_09285</name>
</gene>
<accession>A0A933LQU6</accession>
<dbReference type="GO" id="GO:0005886">
    <property type="term" value="C:plasma membrane"/>
    <property type="evidence" value="ECO:0007669"/>
    <property type="project" value="UniProtKB-SubCell"/>
</dbReference>
<feature type="transmembrane region" description="Helical" evidence="7">
    <location>
        <begin position="73"/>
        <end position="89"/>
    </location>
</feature>
<dbReference type="PANTHER" id="PTHR33508">
    <property type="entry name" value="UPF0056 MEMBRANE PROTEIN YHCE"/>
    <property type="match status" value="1"/>
</dbReference>
<evidence type="ECO:0000256" key="2">
    <source>
        <dbReference type="ARBA" id="ARBA00009784"/>
    </source>
</evidence>
<dbReference type="NCBIfam" id="TIGR00427">
    <property type="entry name" value="NAAT family transporter"/>
    <property type="match status" value="1"/>
</dbReference>
<feature type="transmembrane region" description="Helical" evidence="7">
    <location>
        <begin position="110"/>
        <end position="130"/>
    </location>
</feature>
<dbReference type="Proteomes" id="UP000772181">
    <property type="component" value="Unassembled WGS sequence"/>
</dbReference>
<evidence type="ECO:0000256" key="1">
    <source>
        <dbReference type="ARBA" id="ARBA00004651"/>
    </source>
</evidence>
<keyword evidence="5 7" id="KW-1133">Transmembrane helix</keyword>